<feature type="compositionally biased region" description="Low complexity" evidence="1">
    <location>
        <begin position="185"/>
        <end position="201"/>
    </location>
</feature>
<dbReference type="EMBL" id="JAFIQS010000008">
    <property type="protein sequence ID" value="KAG5166096.1"/>
    <property type="molecule type" value="Genomic_DNA"/>
</dbReference>
<comment type="caution">
    <text evidence="2">The sequence shown here is derived from an EMBL/GenBank/DDBJ whole genome shotgun (WGS) entry which is preliminary data.</text>
</comment>
<feature type="compositionally biased region" description="Polar residues" evidence="1">
    <location>
        <begin position="124"/>
        <end position="136"/>
    </location>
</feature>
<feature type="region of interest" description="Disordered" evidence="1">
    <location>
        <begin position="76"/>
        <end position="206"/>
    </location>
</feature>
<organism evidence="2">
    <name type="scientific">Psilocybe cubensis</name>
    <name type="common">Psychedelic mushroom</name>
    <name type="synonym">Stropharia cubensis</name>
    <dbReference type="NCBI Taxonomy" id="181762"/>
    <lineage>
        <taxon>Eukaryota</taxon>
        <taxon>Fungi</taxon>
        <taxon>Dikarya</taxon>
        <taxon>Basidiomycota</taxon>
        <taxon>Agaricomycotina</taxon>
        <taxon>Agaricomycetes</taxon>
        <taxon>Agaricomycetidae</taxon>
        <taxon>Agaricales</taxon>
        <taxon>Agaricineae</taxon>
        <taxon>Strophariaceae</taxon>
        <taxon>Psilocybe</taxon>
    </lineage>
</organism>
<proteinExistence type="predicted"/>
<gene>
    <name evidence="2" type="ORF">JR316_008169</name>
</gene>
<sequence>MTEYGFAPPAIGSYRSNHSRAPSWGGASSHNLSSDQLNIVNPEYGRGRVHNAFGQTSSDYRRGRRQLPQLYDNHHGTRQISHHSGPYSNHFPSQQQASINGRYMDPNDIPPLEEHYEGIPSRHPSYQNGRTLSQPYNPAIPEAYSIGPTNTYTGPPIQVPTSADNYSRRRRRRSRSYSYDRDGSDGSYSSRSHSTDTFSSRNSNRYYDSGQQYATIHPSHHGPTVVQPSQNLPIVVPISGGKGGYVVVPPAGQTMRVIDPSRPYKHLSFIDRILSPSTWGFGRKKGTIIVN</sequence>
<evidence type="ECO:0000256" key="1">
    <source>
        <dbReference type="SAM" id="MobiDB-lite"/>
    </source>
</evidence>
<feature type="region of interest" description="Disordered" evidence="1">
    <location>
        <begin position="1"/>
        <end position="30"/>
    </location>
</feature>
<evidence type="ECO:0000313" key="2">
    <source>
        <dbReference type="EMBL" id="KAG5166096.1"/>
    </source>
</evidence>
<name>A0A8H7XU96_PSICU</name>
<dbReference type="OrthoDB" id="3069793at2759"/>
<feature type="compositionally biased region" description="Polar residues" evidence="1">
    <location>
        <begin position="147"/>
        <end position="165"/>
    </location>
</feature>
<reference evidence="2" key="1">
    <citation type="submission" date="2021-02" db="EMBL/GenBank/DDBJ databases">
        <title>Psilocybe cubensis genome.</title>
        <authorList>
            <person name="Mckernan K.J."/>
            <person name="Crawford S."/>
            <person name="Trippe A."/>
            <person name="Kane L.T."/>
            <person name="Mclaughlin S."/>
        </authorList>
    </citation>
    <scope>NUCLEOTIDE SEQUENCE [LARGE SCALE GENOMIC DNA]</scope>
    <source>
        <strain evidence="2">MGC-MH-2018</strain>
    </source>
</reference>
<feature type="compositionally biased region" description="Polar residues" evidence="1">
    <location>
        <begin position="14"/>
        <end position="30"/>
    </location>
</feature>
<feature type="compositionally biased region" description="Polar residues" evidence="1">
    <location>
        <begin position="86"/>
        <end position="99"/>
    </location>
</feature>
<accession>A0A8H7XU96</accession>
<protein>
    <submittedName>
        <fullName evidence="2">Uncharacterized protein</fullName>
    </submittedName>
</protein>
<dbReference type="AlphaFoldDB" id="A0A8H7XU96"/>